<dbReference type="AlphaFoldDB" id="A0AAV4D0Q7"/>
<comment type="caution">
    <text evidence="1">The sequence shown here is derived from an EMBL/GenBank/DDBJ whole genome shotgun (WGS) entry which is preliminary data.</text>
</comment>
<gene>
    <name evidence="1" type="ORF">PoB_006415900</name>
</gene>
<evidence type="ECO:0000313" key="2">
    <source>
        <dbReference type="Proteomes" id="UP000735302"/>
    </source>
</evidence>
<dbReference type="EMBL" id="BLXT01007282">
    <property type="protein sequence ID" value="GFO37654.1"/>
    <property type="molecule type" value="Genomic_DNA"/>
</dbReference>
<sequence>MYNNKKSLRNSFRSPRATPRSHVTCLTQLICFQALHQAKAPVAAELATEGSQQISGLTLRHPWTGQGTISSSSSSSNNLLRLVGHREIKSCHKTRLRKDYAMII</sequence>
<accession>A0AAV4D0Q7</accession>
<evidence type="ECO:0000313" key="1">
    <source>
        <dbReference type="EMBL" id="GFO37654.1"/>
    </source>
</evidence>
<organism evidence="1 2">
    <name type="scientific">Plakobranchus ocellatus</name>
    <dbReference type="NCBI Taxonomy" id="259542"/>
    <lineage>
        <taxon>Eukaryota</taxon>
        <taxon>Metazoa</taxon>
        <taxon>Spiralia</taxon>
        <taxon>Lophotrochozoa</taxon>
        <taxon>Mollusca</taxon>
        <taxon>Gastropoda</taxon>
        <taxon>Heterobranchia</taxon>
        <taxon>Euthyneura</taxon>
        <taxon>Panpulmonata</taxon>
        <taxon>Sacoglossa</taxon>
        <taxon>Placobranchoidea</taxon>
        <taxon>Plakobranchidae</taxon>
        <taxon>Plakobranchus</taxon>
    </lineage>
</organism>
<protein>
    <submittedName>
        <fullName evidence="1">Uncharacterized protein</fullName>
    </submittedName>
</protein>
<name>A0AAV4D0Q7_9GAST</name>
<reference evidence="1 2" key="1">
    <citation type="journal article" date="2021" name="Elife">
        <title>Chloroplast acquisition without the gene transfer in kleptoplastic sea slugs, Plakobranchus ocellatus.</title>
        <authorList>
            <person name="Maeda T."/>
            <person name="Takahashi S."/>
            <person name="Yoshida T."/>
            <person name="Shimamura S."/>
            <person name="Takaki Y."/>
            <person name="Nagai Y."/>
            <person name="Toyoda A."/>
            <person name="Suzuki Y."/>
            <person name="Arimoto A."/>
            <person name="Ishii H."/>
            <person name="Satoh N."/>
            <person name="Nishiyama T."/>
            <person name="Hasebe M."/>
            <person name="Maruyama T."/>
            <person name="Minagawa J."/>
            <person name="Obokata J."/>
            <person name="Shigenobu S."/>
        </authorList>
    </citation>
    <scope>NUCLEOTIDE SEQUENCE [LARGE SCALE GENOMIC DNA]</scope>
</reference>
<keyword evidence="2" id="KW-1185">Reference proteome</keyword>
<dbReference type="Proteomes" id="UP000735302">
    <property type="component" value="Unassembled WGS sequence"/>
</dbReference>
<proteinExistence type="predicted"/>